<reference evidence="2" key="1">
    <citation type="submission" date="2023-03" db="EMBL/GenBank/DDBJ databases">
        <title>Massive genome expansion in bonnet fungi (Mycena s.s.) driven by repeated elements and novel gene families across ecological guilds.</title>
        <authorList>
            <consortium name="Lawrence Berkeley National Laboratory"/>
            <person name="Harder C.B."/>
            <person name="Miyauchi S."/>
            <person name="Viragh M."/>
            <person name="Kuo A."/>
            <person name="Thoen E."/>
            <person name="Andreopoulos B."/>
            <person name="Lu D."/>
            <person name="Skrede I."/>
            <person name="Drula E."/>
            <person name="Henrissat B."/>
            <person name="Morin E."/>
            <person name="Kohler A."/>
            <person name="Barry K."/>
            <person name="LaButti K."/>
            <person name="Morin E."/>
            <person name="Salamov A."/>
            <person name="Lipzen A."/>
            <person name="Mereny Z."/>
            <person name="Hegedus B."/>
            <person name="Baldrian P."/>
            <person name="Stursova M."/>
            <person name="Weitz H."/>
            <person name="Taylor A."/>
            <person name="Grigoriev I.V."/>
            <person name="Nagy L.G."/>
            <person name="Martin F."/>
            <person name="Kauserud H."/>
        </authorList>
    </citation>
    <scope>NUCLEOTIDE SEQUENCE</scope>
    <source>
        <strain evidence="2">CBHHK200</strain>
    </source>
</reference>
<dbReference type="EMBL" id="JARJCM010000051">
    <property type="protein sequence ID" value="KAJ7035360.1"/>
    <property type="molecule type" value="Genomic_DNA"/>
</dbReference>
<evidence type="ECO:0000313" key="3">
    <source>
        <dbReference type="Proteomes" id="UP001218188"/>
    </source>
</evidence>
<sequence>MLNLEEDSHHPAQCHNRDSARYRPTIYRSRDSRCVVAFDFEWADTDVPNAGGAASTLNRTNTGGNQSEFRIFPYHAPHLIRGGGARAQPRGSAAGEECDGDGGGGESHSSSIRMDHGLGTTEARALLVAFLLLSSSFAVPASAFSFLPAHAKVSWVVHVAPRYRLCFSTPHTTPRYVRLRPLPTPFDQRGAPSAHIQYDTGEHTLHATFDVGSGVPLAANSPENGRAGGCRKVDRLDDGRSSRPGPNSSCRPPSAHIAYGTAEYIEGLSAAGVSTSIAQNHPSTSAAASALAANSPQNGREINGVPRMREGRVPSAHTVLNTMRTSTPCVPLDPTLIGEGCTAQARLQGFARLASSFESLPPGFVVPGEEGKPRHGASELGRMEENRQGTQQLQQLTRKKNDRDFLRLLRSQSKLT</sequence>
<feature type="compositionally biased region" description="Basic and acidic residues" evidence="1">
    <location>
        <begin position="231"/>
        <end position="241"/>
    </location>
</feature>
<comment type="caution">
    <text evidence="2">The sequence shown here is derived from an EMBL/GenBank/DDBJ whole genome shotgun (WGS) entry which is preliminary data.</text>
</comment>
<proteinExistence type="predicted"/>
<gene>
    <name evidence="2" type="ORF">C8F04DRAFT_1233780</name>
</gene>
<feature type="region of interest" description="Disordered" evidence="1">
    <location>
        <begin position="216"/>
        <end position="254"/>
    </location>
</feature>
<dbReference type="AlphaFoldDB" id="A0AAD6X4L6"/>
<protein>
    <submittedName>
        <fullName evidence="2">Uncharacterized protein</fullName>
    </submittedName>
</protein>
<feature type="compositionally biased region" description="Basic and acidic residues" evidence="1">
    <location>
        <begin position="369"/>
        <end position="387"/>
    </location>
</feature>
<evidence type="ECO:0000256" key="1">
    <source>
        <dbReference type="SAM" id="MobiDB-lite"/>
    </source>
</evidence>
<dbReference type="Proteomes" id="UP001218188">
    <property type="component" value="Unassembled WGS sequence"/>
</dbReference>
<keyword evidence="3" id="KW-1185">Reference proteome</keyword>
<feature type="region of interest" description="Disordered" evidence="1">
    <location>
        <begin position="83"/>
        <end position="114"/>
    </location>
</feature>
<name>A0AAD6X4L6_9AGAR</name>
<accession>A0AAD6X4L6</accession>
<organism evidence="2 3">
    <name type="scientific">Mycena alexandri</name>
    <dbReference type="NCBI Taxonomy" id="1745969"/>
    <lineage>
        <taxon>Eukaryota</taxon>
        <taxon>Fungi</taxon>
        <taxon>Dikarya</taxon>
        <taxon>Basidiomycota</taxon>
        <taxon>Agaricomycotina</taxon>
        <taxon>Agaricomycetes</taxon>
        <taxon>Agaricomycetidae</taxon>
        <taxon>Agaricales</taxon>
        <taxon>Marasmiineae</taxon>
        <taxon>Mycenaceae</taxon>
        <taxon>Mycena</taxon>
    </lineage>
</organism>
<feature type="region of interest" description="Disordered" evidence="1">
    <location>
        <begin position="367"/>
        <end position="404"/>
    </location>
</feature>
<evidence type="ECO:0000313" key="2">
    <source>
        <dbReference type="EMBL" id="KAJ7035360.1"/>
    </source>
</evidence>